<reference evidence="1" key="1">
    <citation type="submission" date="2021-08" db="EMBL/GenBank/DDBJ databases">
        <title>The first chromosome-level gecko genome reveals the dynamic sex chromosomes of Neotropical dwarf geckos (Sphaerodactylidae: Sphaerodactylus).</title>
        <authorList>
            <person name="Pinto B.J."/>
            <person name="Keating S.E."/>
            <person name="Gamble T."/>
        </authorList>
    </citation>
    <scope>NUCLEOTIDE SEQUENCE</scope>
    <source>
        <strain evidence="1">TG3544</strain>
    </source>
</reference>
<protein>
    <submittedName>
        <fullName evidence="1">Uncharacterized protein</fullName>
    </submittedName>
</protein>
<keyword evidence="2" id="KW-1185">Reference proteome</keyword>
<comment type="caution">
    <text evidence="1">The sequence shown here is derived from an EMBL/GenBank/DDBJ whole genome shotgun (WGS) entry which is preliminary data.</text>
</comment>
<gene>
    <name evidence="1" type="ORF">K3G42_028858</name>
</gene>
<evidence type="ECO:0000313" key="2">
    <source>
        <dbReference type="Proteomes" id="UP000827872"/>
    </source>
</evidence>
<organism evidence="1 2">
    <name type="scientific">Sphaerodactylus townsendi</name>
    <dbReference type="NCBI Taxonomy" id="933632"/>
    <lineage>
        <taxon>Eukaryota</taxon>
        <taxon>Metazoa</taxon>
        <taxon>Chordata</taxon>
        <taxon>Craniata</taxon>
        <taxon>Vertebrata</taxon>
        <taxon>Euteleostomi</taxon>
        <taxon>Lepidosauria</taxon>
        <taxon>Squamata</taxon>
        <taxon>Bifurcata</taxon>
        <taxon>Gekkota</taxon>
        <taxon>Sphaerodactylidae</taxon>
        <taxon>Sphaerodactylus</taxon>
    </lineage>
</organism>
<name>A0ACB8GDL6_9SAUR</name>
<proteinExistence type="predicted"/>
<dbReference type="Proteomes" id="UP000827872">
    <property type="component" value="Linkage Group LG01"/>
</dbReference>
<evidence type="ECO:0000313" key="1">
    <source>
        <dbReference type="EMBL" id="KAH8017376.1"/>
    </source>
</evidence>
<dbReference type="EMBL" id="CM037614">
    <property type="protein sequence ID" value="KAH8017376.1"/>
    <property type="molecule type" value="Genomic_DNA"/>
</dbReference>
<sequence>MQELLWLLVEQLHALSQSQGQGQGQAAAMPSPTLPSLGTKRRWPAQECTARLGTSRCLLLSSEMILFHDLRRPIIAAIYLLQVRTSYLEEALV</sequence>
<accession>A0ACB8GDL6</accession>